<evidence type="ECO:0000313" key="2">
    <source>
        <dbReference type="Proteomes" id="UP000192501"/>
    </source>
</evidence>
<dbReference type="Proteomes" id="UP000192501">
    <property type="component" value="Unassembled WGS sequence"/>
</dbReference>
<reference evidence="1 2" key="1">
    <citation type="journal article" date="2017" name="Environ. Microbiol.">
        <title>Decay of the glycolytic pathway and adaptation to intranuclear parasitism within Enterocytozoonidae microsporidia.</title>
        <authorList>
            <person name="Wiredu Boakye D."/>
            <person name="Jaroenlak P."/>
            <person name="Prachumwat A."/>
            <person name="Williams T.A."/>
            <person name="Bateman K.S."/>
            <person name="Itsathitphaisarn O."/>
            <person name="Sritunyalucksana K."/>
            <person name="Paszkiewicz K.H."/>
            <person name="Moore K.A."/>
            <person name="Stentiford G.D."/>
            <person name="Williams B.A."/>
        </authorList>
    </citation>
    <scope>NUCLEOTIDE SEQUENCE [LARGE SCALE GENOMIC DNA]</scope>
    <source>
        <strain evidence="2">canceri</strain>
    </source>
</reference>
<sequence length="79" mass="9307">MVNKIVCVNFYMECLKRTNYVIDWYVLSGMKQNITIRLKFLIKNHFILNFSDETISVSGLNLEILGFYNQRKGIIKIIS</sequence>
<evidence type="ECO:0000313" key="1">
    <source>
        <dbReference type="EMBL" id="ORD98771.1"/>
    </source>
</evidence>
<protein>
    <submittedName>
        <fullName evidence="1">Uncharacterized protein</fullName>
    </submittedName>
</protein>
<organism evidence="1 2">
    <name type="scientific">Hepatospora eriocheir</name>
    <dbReference type="NCBI Taxonomy" id="1081669"/>
    <lineage>
        <taxon>Eukaryota</taxon>
        <taxon>Fungi</taxon>
        <taxon>Fungi incertae sedis</taxon>
        <taxon>Microsporidia</taxon>
        <taxon>Hepatosporidae</taxon>
        <taxon>Hepatospora</taxon>
    </lineage>
</organism>
<gene>
    <name evidence="1" type="ORF">A0H76_1943</name>
</gene>
<proteinExistence type="predicted"/>
<dbReference type="VEuPathDB" id="MicrosporidiaDB:A0H76_1943"/>
<dbReference type="AlphaFoldDB" id="A0A1X0QG51"/>
<comment type="caution">
    <text evidence="1">The sequence shown here is derived from an EMBL/GenBank/DDBJ whole genome shotgun (WGS) entry which is preliminary data.</text>
</comment>
<name>A0A1X0QG51_9MICR</name>
<accession>A0A1X0QG51</accession>
<dbReference type="EMBL" id="LTAI01000453">
    <property type="protein sequence ID" value="ORD98771.1"/>
    <property type="molecule type" value="Genomic_DNA"/>
</dbReference>